<gene>
    <name evidence="4" type="ORF">Val02_47440</name>
</gene>
<keyword evidence="5" id="KW-1185">Reference proteome</keyword>
<dbReference type="InterPro" id="IPR032816">
    <property type="entry name" value="VTT_dom"/>
</dbReference>
<keyword evidence="2" id="KW-0812">Transmembrane</keyword>
<dbReference type="AlphaFoldDB" id="A0A8J3YQB1"/>
<sequence>MVTNLLGLLLLVGLCGLDGVLPMVPSDAAVLTAGVLGHEDPARVPLIVAATALGVFTGDHLAYGIGRGLLGSWLVGRSARVGRAVGAVHARLERRAGPLIVASRFVPGGRVTVNLACGTARLPLRRFSPASAVAALAWAVYITGLGYAGGAAFAGNPLLGIAAGFGLSLTFGGVLELIRRRARPRTGRTSSGETIFAVGPGA</sequence>
<protein>
    <submittedName>
        <fullName evidence="4">Membrane protein</fullName>
    </submittedName>
</protein>
<dbReference type="EMBL" id="BOPF01000018">
    <property type="protein sequence ID" value="GIJ47858.1"/>
    <property type="molecule type" value="Genomic_DNA"/>
</dbReference>
<name>A0A8J3YQB1_9ACTN</name>
<evidence type="ECO:0000259" key="3">
    <source>
        <dbReference type="Pfam" id="PF09335"/>
    </source>
</evidence>
<accession>A0A8J3YQB1</accession>
<dbReference type="PANTHER" id="PTHR42709">
    <property type="entry name" value="ALKALINE PHOSPHATASE LIKE PROTEIN"/>
    <property type="match status" value="1"/>
</dbReference>
<feature type="transmembrane region" description="Helical" evidence="2">
    <location>
        <begin position="130"/>
        <end position="152"/>
    </location>
</feature>
<evidence type="ECO:0000313" key="4">
    <source>
        <dbReference type="EMBL" id="GIJ47858.1"/>
    </source>
</evidence>
<keyword evidence="2" id="KW-0472">Membrane</keyword>
<feature type="transmembrane region" description="Helical" evidence="2">
    <location>
        <begin position="44"/>
        <end position="63"/>
    </location>
</feature>
<dbReference type="Pfam" id="PF09335">
    <property type="entry name" value="VTT_dom"/>
    <property type="match status" value="1"/>
</dbReference>
<proteinExistence type="inferred from homology"/>
<feature type="domain" description="VTT" evidence="3">
    <location>
        <begin position="24"/>
        <end position="147"/>
    </location>
</feature>
<reference evidence="4" key="1">
    <citation type="submission" date="2021-01" db="EMBL/GenBank/DDBJ databases">
        <title>Whole genome shotgun sequence of Virgisporangium aliadipatigenens NBRC 105644.</title>
        <authorList>
            <person name="Komaki H."/>
            <person name="Tamura T."/>
        </authorList>
    </citation>
    <scope>NUCLEOTIDE SEQUENCE</scope>
    <source>
        <strain evidence="4">NBRC 105644</strain>
    </source>
</reference>
<organism evidence="4 5">
    <name type="scientific">Virgisporangium aliadipatigenens</name>
    <dbReference type="NCBI Taxonomy" id="741659"/>
    <lineage>
        <taxon>Bacteria</taxon>
        <taxon>Bacillati</taxon>
        <taxon>Actinomycetota</taxon>
        <taxon>Actinomycetes</taxon>
        <taxon>Micromonosporales</taxon>
        <taxon>Micromonosporaceae</taxon>
        <taxon>Virgisporangium</taxon>
    </lineage>
</organism>
<dbReference type="Proteomes" id="UP000619260">
    <property type="component" value="Unassembled WGS sequence"/>
</dbReference>
<evidence type="ECO:0000256" key="2">
    <source>
        <dbReference type="SAM" id="Phobius"/>
    </source>
</evidence>
<evidence type="ECO:0000313" key="5">
    <source>
        <dbReference type="Proteomes" id="UP000619260"/>
    </source>
</evidence>
<feature type="transmembrane region" description="Helical" evidence="2">
    <location>
        <begin position="158"/>
        <end position="178"/>
    </location>
</feature>
<keyword evidence="2" id="KW-1133">Transmembrane helix</keyword>
<dbReference type="PANTHER" id="PTHR42709:SF2">
    <property type="entry name" value="INNER MEMBRANE PROTEIN YOHD"/>
    <property type="match status" value="1"/>
</dbReference>
<dbReference type="RefSeq" id="WP_203901365.1">
    <property type="nucleotide sequence ID" value="NZ_BOPF01000018.1"/>
</dbReference>
<comment type="similarity">
    <text evidence="1">Belongs to the DedA family.</text>
</comment>
<dbReference type="GO" id="GO:0005886">
    <property type="term" value="C:plasma membrane"/>
    <property type="evidence" value="ECO:0007669"/>
    <property type="project" value="TreeGrafter"/>
</dbReference>
<evidence type="ECO:0000256" key="1">
    <source>
        <dbReference type="ARBA" id="ARBA00010792"/>
    </source>
</evidence>
<comment type="caution">
    <text evidence="4">The sequence shown here is derived from an EMBL/GenBank/DDBJ whole genome shotgun (WGS) entry which is preliminary data.</text>
</comment>
<dbReference type="InterPro" id="IPR051311">
    <property type="entry name" value="DedA_domain"/>
</dbReference>